<dbReference type="OMA" id="FYFQMDE"/>
<evidence type="ECO:0000313" key="7">
    <source>
        <dbReference type="Proteomes" id="UP000070168"/>
    </source>
</evidence>
<dbReference type="PANTHER" id="PTHR47424:SF5">
    <property type="entry name" value="ZN(II)2CYS6 TRANSCRIPTION FACTOR (EUROFUNG)"/>
    <property type="match status" value="1"/>
</dbReference>
<sequence length="715" mass="80912">MNTPQIYPTNHWDNPSVDEANDGRPRKKRRKYIAKACAAKLNAMDNHHASVADASTLTAFTLRTLETVPANKSMPTPVRCGWNTTDLASKRNFKQLFDQMRAMQDHITQLSASIRSMAGSEHSPAGISATGTYQLSTQRSLRHLSSAKEASFQGPTTSAFSFDLAKSSLQQRGIVERAEADDEGDMTREPSPLASPSAPNEELGTRQTLDPLWMIPKAEALRLCRVYEEEMGIMYPILELSELLDQVHLLYNPMDRALGQIRQSHGHNELVQEDVHILRVVFACALTAEASGRSEQAIALFDSVREVQDNCVWGAPDIKNIIFLTLVSMFYFQMDEEILAWRTVGIVERMCLEKGLHRRETLKQPAIIAEGKDRVLRLFWSIYILDMRWSFGTGMPFALEETDIDPWLPEPDDKTPYLRVMIRYSRIAAKVWKFISAFNNTNEIKKEEMNYLDWQVLRWVHAIPDSLRLDHPISVESETAMEGSRSLRRLRALLYLRGNQLRMLIHRPVLHTSVHVMRYPGESETVVEIAKDTIRFITRLNDTSDIYQLQQVAFNWFLVSALAALFLAVAQAPTQFSGSCKEEFYWALELVKGVSAQSYISRRLWKSIRSLRKLGPQLGLGVQKRPIEPGVDHLDAHGSPALPQSASTESHTPQDGVQMTQELMEWFEAVGNLEDQIMGMGTGPVPDGGPYQQMPDGGFVFDYGEELSSVMKDFF</sequence>
<organism evidence="6 7">
    <name type="scientific">Penicillium patulum</name>
    <name type="common">Penicillium griseofulvum</name>
    <dbReference type="NCBI Taxonomy" id="5078"/>
    <lineage>
        <taxon>Eukaryota</taxon>
        <taxon>Fungi</taxon>
        <taxon>Dikarya</taxon>
        <taxon>Ascomycota</taxon>
        <taxon>Pezizomycotina</taxon>
        <taxon>Eurotiomycetes</taxon>
        <taxon>Eurotiomycetidae</taxon>
        <taxon>Eurotiales</taxon>
        <taxon>Aspergillaceae</taxon>
        <taxon>Penicillium</taxon>
    </lineage>
</organism>
<name>A0A135LRB0_PENPA</name>
<evidence type="ECO:0000256" key="1">
    <source>
        <dbReference type="ARBA" id="ARBA00023015"/>
    </source>
</evidence>
<dbReference type="GO" id="GO:0000435">
    <property type="term" value="P:positive regulation of transcription from RNA polymerase II promoter by galactose"/>
    <property type="evidence" value="ECO:0007669"/>
    <property type="project" value="TreeGrafter"/>
</dbReference>
<dbReference type="EMBL" id="LHQR01000030">
    <property type="protein sequence ID" value="KXG51493.1"/>
    <property type="molecule type" value="Genomic_DNA"/>
</dbReference>
<feature type="domain" description="Xylanolytic transcriptional activator regulatory" evidence="5">
    <location>
        <begin position="340"/>
        <end position="415"/>
    </location>
</feature>
<feature type="region of interest" description="Disordered" evidence="4">
    <location>
        <begin position="1"/>
        <end position="27"/>
    </location>
</feature>
<evidence type="ECO:0000256" key="4">
    <source>
        <dbReference type="SAM" id="MobiDB-lite"/>
    </source>
</evidence>
<dbReference type="CDD" id="cd12148">
    <property type="entry name" value="fungal_TF_MHR"/>
    <property type="match status" value="1"/>
</dbReference>
<evidence type="ECO:0000256" key="3">
    <source>
        <dbReference type="ARBA" id="ARBA00023242"/>
    </source>
</evidence>
<dbReference type="Pfam" id="PF04082">
    <property type="entry name" value="Fungal_trans"/>
    <property type="match status" value="1"/>
</dbReference>
<evidence type="ECO:0000256" key="2">
    <source>
        <dbReference type="ARBA" id="ARBA00023163"/>
    </source>
</evidence>
<dbReference type="RefSeq" id="XP_040650029.1">
    <property type="nucleotide sequence ID" value="XM_040797218.1"/>
</dbReference>
<keyword evidence="3" id="KW-0539">Nucleus</keyword>
<dbReference type="InterPro" id="IPR007219">
    <property type="entry name" value="XnlR_reg_dom"/>
</dbReference>
<dbReference type="GO" id="GO:0000981">
    <property type="term" value="F:DNA-binding transcription factor activity, RNA polymerase II-specific"/>
    <property type="evidence" value="ECO:0007669"/>
    <property type="project" value="TreeGrafter"/>
</dbReference>
<feature type="compositionally biased region" description="Polar residues" evidence="4">
    <location>
        <begin position="642"/>
        <end position="655"/>
    </location>
</feature>
<accession>A0A135LRB0</accession>
<feature type="region of interest" description="Disordered" evidence="4">
    <location>
        <begin position="632"/>
        <end position="655"/>
    </location>
</feature>
<dbReference type="SMART" id="SM00906">
    <property type="entry name" value="Fungal_trans"/>
    <property type="match status" value="1"/>
</dbReference>
<dbReference type="GO" id="GO:0005634">
    <property type="term" value="C:nucleus"/>
    <property type="evidence" value="ECO:0007669"/>
    <property type="project" value="TreeGrafter"/>
</dbReference>
<keyword evidence="7" id="KW-1185">Reference proteome</keyword>
<dbReference type="OrthoDB" id="3971593at2759"/>
<proteinExistence type="predicted"/>
<dbReference type="STRING" id="5078.A0A135LRB0"/>
<feature type="compositionally biased region" description="Polar residues" evidence="4">
    <location>
        <begin position="1"/>
        <end position="13"/>
    </location>
</feature>
<dbReference type="GO" id="GO:0000978">
    <property type="term" value="F:RNA polymerase II cis-regulatory region sequence-specific DNA binding"/>
    <property type="evidence" value="ECO:0007669"/>
    <property type="project" value="TreeGrafter"/>
</dbReference>
<dbReference type="AlphaFoldDB" id="A0A135LRB0"/>
<dbReference type="GeneID" id="63712518"/>
<keyword evidence="2" id="KW-0804">Transcription</keyword>
<evidence type="ECO:0000313" key="6">
    <source>
        <dbReference type="EMBL" id="KXG51493.1"/>
    </source>
</evidence>
<dbReference type="InterPro" id="IPR051127">
    <property type="entry name" value="Fungal_SecMet_Regulators"/>
</dbReference>
<dbReference type="Proteomes" id="UP000070168">
    <property type="component" value="Unassembled WGS sequence"/>
</dbReference>
<reference evidence="6 7" key="1">
    <citation type="journal article" date="2016" name="BMC Genomics">
        <title>Genome sequencing and secondary metabolism of the postharvest pathogen Penicillium griseofulvum.</title>
        <authorList>
            <person name="Banani H."/>
            <person name="Marcet-Houben M."/>
            <person name="Ballester A.R."/>
            <person name="Abbruscato P."/>
            <person name="Gonzalez-Candelas L."/>
            <person name="Gabaldon T."/>
            <person name="Spadaro D."/>
        </authorList>
    </citation>
    <scope>NUCLEOTIDE SEQUENCE [LARGE SCALE GENOMIC DNA]</scope>
    <source>
        <strain evidence="6 7">PG3</strain>
    </source>
</reference>
<dbReference type="GO" id="GO:0006351">
    <property type="term" value="P:DNA-templated transcription"/>
    <property type="evidence" value="ECO:0007669"/>
    <property type="project" value="InterPro"/>
</dbReference>
<feature type="region of interest" description="Disordered" evidence="4">
    <location>
        <begin position="177"/>
        <end position="204"/>
    </location>
</feature>
<gene>
    <name evidence="6" type="ORF">PGRI_095050</name>
</gene>
<dbReference type="PANTHER" id="PTHR47424">
    <property type="entry name" value="REGULATORY PROTEIN GAL4"/>
    <property type="match status" value="1"/>
</dbReference>
<comment type="caution">
    <text evidence="6">The sequence shown here is derived from an EMBL/GenBank/DDBJ whole genome shotgun (WGS) entry which is preliminary data.</text>
</comment>
<protein>
    <submittedName>
        <fullName evidence="6">Transcription factor</fullName>
    </submittedName>
</protein>
<dbReference type="GO" id="GO:0008270">
    <property type="term" value="F:zinc ion binding"/>
    <property type="evidence" value="ECO:0007669"/>
    <property type="project" value="InterPro"/>
</dbReference>
<evidence type="ECO:0000259" key="5">
    <source>
        <dbReference type="SMART" id="SM00906"/>
    </source>
</evidence>
<keyword evidence="1" id="KW-0805">Transcription regulation</keyword>